<evidence type="ECO:0008006" key="4">
    <source>
        <dbReference type="Google" id="ProtNLM"/>
    </source>
</evidence>
<dbReference type="EMBL" id="JBFDAA010000002">
    <property type="protein sequence ID" value="KAL1139720.1"/>
    <property type="molecule type" value="Genomic_DNA"/>
</dbReference>
<keyword evidence="3" id="KW-1185">Reference proteome</keyword>
<name>A0ABD0YV28_9HEMI</name>
<feature type="compositionally biased region" description="Basic and acidic residues" evidence="1">
    <location>
        <begin position="260"/>
        <end position="273"/>
    </location>
</feature>
<protein>
    <recommendedName>
        <fullName evidence="4">Coiled-coil domain-containing protein 181</fullName>
    </recommendedName>
</protein>
<feature type="region of interest" description="Disordered" evidence="1">
    <location>
        <begin position="108"/>
        <end position="247"/>
    </location>
</feature>
<accession>A0ABD0YV28</accession>
<dbReference type="AlphaFoldDB" id="A0ABD0YV28"/>
<evidence type="ECO:0000313" key="3">
    <source>
        <dbReference type="Proteomes" id="UP001558652"/>
    </source>
</evidence>
<reference evidence="2 3" key="1">
    <citation type="submission" date="2024-07" db="EMBL/GenBank/DDBJ databases">
        <title>Chromosome-level genome assembly of the water stick insect Ranatra chinensis (Heteroptera: Nepidae).</title>
        <authorList>
            <person name="Liu X."/>
        </authorList>
    </citation>
    <scope>NUCLEOTIDE SEQUENCE [LARGE SCALE GENOMIC DNA]</scope>
    <source>
        <strain evidence="2">Cailab_2021Rc</strain>
        <tissue evidence="2">Muscle</tissue>
    </source>
</reference>
<feature type="compositionally biased region" description="Basic and acidic residues" evidence="1">
    <location>
        <begin position="238"/>
        <end position="247"/>
    </location>
</feature>
<proteinExistence type="predicted"/>
<comment type="caution">
    <text evidence="2">The sequence shown here is derived from an EMBL/GenBank/DDBJ whole genome shotgun (WGS) entry which is preliminary data.</text>
</comment>
<feature type="compositionally biased region" description="Pro residues" evidence="1">
    <location>
        <begin position="294"/>
        <end position="304"/>
    </location>
</feature>
<feature type="compositionally biased region" description="Acidic residues" evidence="1">
    <location>
        <begin position="207"/>
        <end position="234"/>
    </location>
</feature>
<feature type="compositionally biased region" description="Acidic residues" evidence="1">
    <location>
        <begin position="24"/>
        <end position="51"/>
    </location>
</feature>
<feature type="compositionally biased region" description="Acidic residues" evidence="1">
    <location>
        <begin position="135"/>
        <end position="145"/>
    </location>
</feature>
<gene>
    <name evidence="2" type="ORF">AAG570_006698</name>
</gene>
<feature type="compositionally biased region" description="Basic and acidic residues" evidence="1">
    <location>
        <begin position="189"/>
        <end position="198"/>
    </location>
</feature>
<organism evidence="2 3">
    <name type="scientific">Ranatra chinensis</name>
    <dbReference type="NCBI Taxonomy" id="642074"/>
    <lineage>
        <taxon>Eukaryota</taxon>
        <taxon>Metazoa</taxon>
        <taxon>Ecdysozoa</taxon>
        <taxon>Arthropoda</taxon>
        <taxon>Hexapoda</taxon>
        <taxon>Insecta</taxon>
        <taxon>Pterygota</taxon>
        <taxon>Neoptera</taxon>
        <taxon>Paraneoptera</taxon>
        <taxon>Hemiptera</taxon>
        <taxon>Heteroptera</taxon>
        <taxon>Panheteroptera</taxon>
        <taxon>Nepomorpha</taxon>
        <taxon>Nepidae</taxon>
        <taxon>Ranatrinae</taxon>
        <taxon>Ranatra</taxon>
    </lineage>
</organism>
<feature type="region of interest" description="Disordered" evidence="1">
    <location>
        <begin position="260"/>
        <end position="320"/>
    </location>
</feature>
<evidence type="ECO:0000256" key="1">
    <source>
        <dbReference type="SAM" id="MobiDB-lite"/>
    </source>
</evidence>
<evidence type="ECO:0000313" key="2">
    <source>
        <dbReference type="EMBL" id="KAL1139720.1"/>
    </source>
</evidence>
<feature type="compositionally biased region" description="Acidic residues" evidence="1">
    <location>
        <begin position="108"/>
        <end position="117"/>
    </location>
</feature>
<feature type="region of interest" description="Disordered" evidence="1">
    <location>
        <begin position="1"/>
        <end position="76"/>
    </location>
</feature>
<sequence>MEDENSHVVKRPSLKRQKDSKDSVDEDNPSSMEETIDESEQNPISDDDDVEFFFNPSGSVLRPSENPYDKQKRIQEANLALSEMPMPITPLNTKIRFNEIAKTIELIEESQESVEEPESGKTNESFPLCENGNKEEEDEQKEQEENDNKGTNVVEAQPPRQLVVSLYPDPRTSVDLPSEGSETEDDIYSDDRNSKEDELALLYQADDISESEVSEEIEEVGEGEEEVEVEEDVTVLEKSQEEIEDLRDSLERALSIREDTAEEAAKGEKEVRQRSPPPGAMGTRRGVRPASCRPRPPGVPPPPWRRPRTAPTSASHHAHRTCTAWRPELLPQYNGLRSEYGLTAEQLQERKRAFQRFACHVGSIFKACLHPAFGWTLSVATPESPDGDILRKIQHFSISHDRLDMRKIKIERAKALRLRKIQRSADDERRREESNMMFSSWLAKKRREANEKLITCAKLANARFNFKTQLAPTSHL</sequence>
<dbReference type="Proteomes" id="UP001558652">
    <property type="component" value="Unassembled WGS sequence"/>
</dbReference>